<evidence type="ECO:0000256" key="1">
    <source>
        <dbReference type="ARBA" id="ARBA00005278"/>
    </source>
</evidence>
<dbReference type="HOGENOM" id="CLU_021639_4_1_9"/>
<dbReference type="GO" id="GO:0009847">
    <property type="term" value="P:spore germination"/>
    <property type="evidence" value="ECO:0007669"/>
    <property type="project" value="InterPro"/>
</dbReference>
<feature type="transmembrane region" description="Helical" evidence="4">
    <location>
        <begin position="402"/>
        <end position="435"/>
    </location>
</feature>
<dbReference type="KEGG" id="swo:Swol_1194"/>
<feature type="transmembrane region" description="Helical" evidence="4">
    <location>
        <begin position="324"/>
        <end position="343"/>
    </location>
</feature>
<dbReference type="PANTHER" id="PTHR22550">
    <property type="entry name" value="SPORE GERMINATION PROTEIN"/>
    <property type="match status" value="1"/>
</dbReference>
<feature type="region of interest" description="Disordered" evidence="3">
    <location>
        <begin position="505"/>
        <end position="537"/>
    </location>
</feature>
<evidence type="ECO:0000256" key="2">
    <source>
        <dbReference type="ARBA" id="ARBA00023136"/>
    </source>
</evidence>
<dbReference type="OrthoDB" id="9772630at2"/>
<feature type="compositionally biased region" description="Polar residues" evidence="3">
    <location>
        <begin position="518"/>
        <end position="537"/>
    </location>
</feature>
<comment type="similarity">
    <text evidence="1">Belongs to the GerABKA family.</text>
</comment>
<name>Q0AXQ1_SYNWW</name>
<dbReference type="InterPro" id="IPR004995">
    <property type="entry name" value="Spore_Ger"/>
</dbReference>
<evidence type="ECO:0000313" key="6">
    <source>
        <dbReference type="Proteomes" id="UP000001968"/>
    </source>
</evidence>
<dbReference type="STRING" id="335541.Swol_1194"/>
<protein>
    <submittedName>
        <fullName evidence="5">GrkA spore germination protein, GrkA</fullName>
    </submittedName>
</protein>
<gene>
    <name evidence="5" type="ordered locus">Swol_1194</name>
</gene>
<dbReference type="EMBL" id="CP000448">
    <property type="protein sequence ID" value="ABI68503.1"/>
    <property type="molecule type" value="Genomic_DNA"/>
</dbReference>
<dbReference type="PANTHER" id="PTHR22550:SF5">
    <property type="entry name" value="LEUCINE ZIPPER PROTEIN 4"/>
    <property type="match status" value="1"/>
</dbReference>
<dbReference type="InterPro" id="IPR050768">
    <property type="entry name" value="UPF0353/GerABKA_families"/>
</dbReference>
<dbReference type="PIRSF" id="PIRSF005690">
    <property type="entry name" value="GerBA"/>
    <property type="match status" value="1"/>
</dbReference>
<organism evidence="5 6">
    <name type="scientific">Syntrophomonas wolfei subsp. wolfei (strain DSM 2245B / Goettingen)</name>
    <dbReference type="NCBI Taxonomy" id="335541"/>
    <lineage>
        <taxon>Bacteria</taxon>
        <taxon>Bacillati</taxon>
        <taxon>Bacillota</taxon>
        <taxon>Clostridia</taxon>
        <taxon>Eubacteriales</taxon>
        <taxon>Syntrophomonadaceae</taxon>
        <taxon>Syntrophomonas</taxon>
    </lineage>
</organism>
<dbReference type="AlphaFoldDB" id="Q0AXQ1"/>
<evidence type="ECO:0000256" key="3">
    <source>
        <dbReference type="SAM" id="MobiDB-lite"/>
    </source>
</evidence>
<dbReference type="GO" id="GO:0016020">
    <property type="term" value="C:membrane"/>
    <property type="evidence" value="ECO:0007669"/>
    <property type="project" value="InterPro"/>
</dbReference>
<sequence length="537" mass="59256">MSGFLFKKLHFKRMSKDIHKKAAGHFNSAVSLSKNLEENLKILREALGSSNDVIIREIKISPHSNVDAAVIYIDGLVDRNLLNHDILQPLMFNLQMIKDNASHNHTSLIDYIKSSVLNVGQITVVQDIDRVIAQVLTGHIAILAEGVSRALLIDAKGWETRRIEEPKNELSVRGSKESFTETLRTNTALLRRKIRDPHLTFQSLQIGERSKTDLSIVYIKGITPENLIEEINQRLQRIDTDTILDVSYIEQFIEDSPNSLFPTVGSSERPDVVVARILEGRAAILLDGSPMALVVPFLFIEGFQNPDDYYARPFFATLVRWIRLLGYLLSIYLPGIFVSLKTFHPELFPTQLLISVAAAREGLPLPVVLEALLMLLLFEILREAGLRMPRSLGQAVSIVGALVIGQAAVSAGLVGAPMVIVIATTAIASFLVIPYADSGTLYRFIMTVAGGLLGLFGIVLVSLEMLSHLASLRSLGVAYLSPVTPLNIRGLRDTFIRAPLWAMDSRPASLDSPDTKRQSSGQMPRPPKSSSQQGDTQ</sequence>
<keyword evidence="6" id="KW-1185">Reference proteome</keyword>
<feature type="transmembrane region" description="Helical" evidence="4">
    <location>
        <begin position="363"/>
        <end position="381"/>
    </location>
</feature>
<evidence type="ECO:0000313" key="5">
    <source>
        <dbReference type="EMBL" id="ABI68503.1"/>
    </source>
</evidence>
<dbReference type="Pfam" id="PF03323">
    <property type="entry name" value="GerA"/>
    <property type="match status" value="1"/>
</dbReference>
<proteinExistence type="inferred from homology"/>
<dbReference type="RefSeq" id="WP_011640606.1">
    <property type="nucleotide sequence ID" value="NC_008346.1"/>
</dbReference>
<keyword evidence="4" id="KW-1133">Transmembrane helix</keyword>
<keyword evidence="2 4" id="KW-0472">Membrane</keyword>
<feature type="transmembrane region" description="Helical" evidence="4">
    <location>
        <begin position="441"/>
        <end position="463"/>
    </location>
</feature>
<accession>Q0AXQ1</accession>
<reference evidence="6" key="1">
    <citation type="journal article" date="2010" name="Environ. Microbiol.">
        <title>The genome of Syntrophomonas wolfei: new insights into syntrophic metabolism and biohydrogen production.</title>
        <authorList>
            <person name="Sieber J.R."/>
            <person name="Sims D.R."/>
            <person name="Han C."/>
            <person name="Kim E."/>
            <person name="Lykidis A."/>
            <person name="Lapidus A.L."/>
            <person name="McDonnald E."/>
            <person name="Rohlin L."/>
            <person name="Culley D.E."/>
            <person name="Gunsalus R."/>
            <person name="McInerney M.J."/>
        </authorList>
    </citation>
    <scope>NUCLEOTIDE SEQUENCE [LARGE SCALE GENOMIC DNA]</scope>
    <source>
        <strain evidence="6">DSM 2245B / Goettingen</strain>
    </source>
</reference>
<evidence type="ECO:0000256" key="4">
    <source>
        <dbReference type="SAM" id="Phobius"/>
    </source>
</evidence>
<dbReference type="eggNOG" id="COG0697">
    <property type="taxonomic scope" value="Bacteria"/>
</dbReference>
<dbReference type="Proteomes" id="UP000001968">
    <property type="component" value="Chromosome"/>
</dbReference>
<keyword evidence="4" id="KW-0812">Transmembrane</keyword>